<dbReference type="Pfam" id="PF05195">
    <property type="entry name" value="AMP_N"/>
    <property type="match status" value="1"/>
</dbReference>
<evidence type="ECO:0000313" key="7">
    <source>
        <dbReference type="EMBL" id="CAH0722198.1"/>
    </source>
</evidence>
<dbReference type="Pfam" id="PF00557">
    <property type="entry name" value="Peptidase_M24"/>
    <property type="match status" value="1"/>
</dbReference>
<proteinExistence type="inferred from homology"/>
<dbReference type="PANTHER" id="PTHR43226">
    <property type="entry name" value="XAA-PRO AMINOPEPTIDASE 3"/>
    <property type="match status" value="1"/>
</dbReference>
<comment type="cofactor">
    <cofactor evidence="1">
        <name>Mn(2+)</name>
        <dbReference type="ChEBI" id="CHEBI:29035"/>
    </cofactor>
</comment>
<protein>
    <recommendedName>
        <fullName evidence="6">Aminopeptidase P N-terminal domain-containing protein</fullName>
    </recommendedName>
</protein>
<evidence type="ECO:0000313" key="8">
    <source>
        <dbReference type="Proteomes" id="UP000838878"/>
    </source>
</evidence>
<evidence type="ECO:0000256" key="3">
    <source>
        <dbReference type="ARBA" id="ARBA00022723"/>
    </source>
</evidence>
<dbReference type="Gene3D" id="3.90.230.10">
    <property type="entry name" value="Creatinase/methionine aminopeptidase superfamily"/>
    <property type="match status" value="1"/>
</dbReference>
<keyword evidence="8" id="KW-1185">Reference proteome</keyword>
<keyword evidence="4" id="KW-0378">Hydrolase</keyword>
<gene>
    <name evidence="7" type="ORF">BINO364_LOCUS8199</name>
</gene>
<dbReference type="InterPro" id="IPR007865">
    <property type="entry name" value="Aminopep_P_N"/>
</dbReference>
<evidence type="ECO:0000259" key="6">
    <source>
        <dbReference type="SMART" id="SM01011"/>
    </source>
</evidence>
<dbReference type="PANTHER" id="PTHR43226:SF4">
    <property type="entry name" value="XAA-PRO AMINOPEPTIDASE 3"/>
    <property type="match status" value="1"/>
</dbReference>
<dbReference type="OrthoDB" id="4215474at2759"/>
<dbReference type="Proteomes" id="UP000838878">
    <property type="component" value="Chromosome 3"/>
</dbReference>
<evidence type="ECO:0000256" key="5">
    <source>
        <dbReference type="ARBA" id="ARBA00023211"/>
    </source>
</evidence>
<dbReference type="GO" id="GO:0006508">
    <property type="term" value="P:proteolysis"/>
    <property type="evidence" value="ECO:0007669"/>
    <property type="project" value="TreeGrafter"/>
</dbReference>
<accession>A0A8J9VIH5</accession>
<dbReference type="InterPro" id="IPR036005">
    <property type="entry name" value="Creatinase/aminopeptidase-like"/>
</dbReference>
<feature type="non-terminal residue" evidence="7">
    <location>
        <position position="513"/>
    </location>
</feature>
<dbReference type="GO" id="GO:0070006">
    <property type="term" value="F:metalloaminopeptidase activity"/>
    <property type="evidence" value="ECO:0007669"/>
    <property type="project" value="InterPro"/>
</dbReference>
<dbReference type="Gene3D" id="3.40.350.10">
    <property type="entry name" value="Creatinase/prolidase N-terminal domain"/>
    <property type="match status" value="1"/>
</dbReference>
<dbReference type="InterPro" id="IPR029149">
    <property type="entry name" value="Creatin/AminoP/Spt16_N"/>
</dbReference>
<dbReference type="EMBL" id="OV170223">
    <property type="protein sequence ID" value="CAH0722198.1"/>
    <property type="molecule type" value="Genomic_DNA"/>
</dbReference>
<keyword evidence="3" id="KW-0479">Metal-binding</keyword>
<comment type="similarity">
    <text evidence="2">Belongs to the peptidase M24B family.</text>
</comment>
<dbReference type="AlphaFoldDB" id="A0A8J9VIH5"/>
<evidence type="ECO:0000256" key="4">
    <source>
        <dbReference type="ARBA" id="ARBA00022801"/>
    </source>
</evidence>
<dbReference type="CDD" id="cd01087">
    <property type="entry name" value="Prolidase"/>
    <property type="match status" value="1"/>
</dbReference>
<reference evidence="7" key="1">
    <citation type="submission" date="2021-12" db="EMBL/GenBank/DDBJ databases">
        <authorList>
            <person name="Martin H S."/>
        </authorList>
    </citation>
    <scope>NUCLEOTIDE SEQUENCE</scope>
</reference>
<dbReference type="SUPFAM" id="SSF55920">
    <property type="entry name" value="Creatinase/aminopeptidase"/>
    <property type="match status" value="1"/>
</dbReference>
<dbReference type="GO" id="GO:0030145">
    <property type="term" value="F:manganese ion binding"/>
    <property type="evidence" value="ECO:0007669"/>
    <property type="project" value="InterPro"/>
</dbReference>
<feature type="domain" description="Aminopeptidase P N-terminal" evidence="6">
    <location>
        <begin position="75"/>
        <end position="218"/>
    </location>
</feature>
<organism evidence="7 8">
    <name type="scientific">Brenthis ino</name>
    <name type="common">lesser marbled fritillary</name>
    <dbReference type="NCBI Taxonomy" id="405034"/>
    <lineage>
        <taxon>Eukaryota</taxon>
        <taxon>Metazoa</taxon>
        <taxon>Ecdysozoa</taxon>
        <taxon>Arthropoda</taxon>
        <taxon>Hexapoda</taxon>
        <taxon>Insecta</taxon>
        <taxon>Pterygota</taxon>
        <taxon>Neoptera</taxon>
        <taxon>Endopterygota</taxon>
        <taxon>Lepidoptera</taxon>
        <taxon>Glossata</taxon>
        <taxon>Ditrysia</taxon>
        <taxon>Papilionoidea</taxon>
        <taxon>Nymphalidae</taxon>
        <taxon>Heliconiinae</taxon>
        <taxon>Argynnini</taxon>
        <taxon>Brenthis</taxon>
    </lineage>
</organism>
<evidence type="ECO:0000256" key="2">
    <source>
        <dbReference type="ARBA" id="ARBA00008766"/>
    </source>
</evidence>
<keyword evidence="5" id="KW-0464">Manganese</keyword>
<dbReference type="SUPFAM" id="SSF53092">
    <property type="entry name" value="Creatinase/prolidase N-terminal domain"/>
    <property type="match status" value="1"/>
</dbReference>
<dbReference type="SMART" id="SM01011">
    <property type="entry name" value="AMP_N"/>
    <property type="match status" value="1"/>
</dbReference>
<name>A0A8J9VIH5_9NEOP</name>
<dbReference type="GO" id="GO:0005739">
    <property type="term" value="C:mitochondrion"/>
    <property type="evidence" value="ECO:0007669"/>
    <property type="project" value="TreeGrafter"/>
</dbReference>
<evidence type="ECO:0000256" key="1">
    <source>
        <dbReference type="ARBA" id="ARBA00001936"/>
    </source>
</evidence>
<dbReference type="InterPro" id="IPR052433">
    <property type="entry name" value="X-Pro_dipept-like"/>
</dbReference>
<dbReference type="InterPro" id="IPR000994">
    <property type="entry name" value="Pept_M24"/>
</dbReference>
<sequence>MHSLRHLSSNFGSKFSRKLFRQIISKGGLRFSSSIGNPPDIESNPQFGIPKGIVGQPTCYTHPHLIPNGHLTCGITQQEYKDRRDNLVNKLLTEPDHANKSHIIIIPAARKQYMSDKIPYVFRQNSDFFYLTGCMEPSAILVMVKQALSNNYTTILFVHEKDSHAELWEGPRTGCTMAPTLFAVDEARPVESFSHFLIRLISSSKPAVLWYHNETAANPDIHETVCTSMRQSHVSVDDPQKALHQMRVVKSPAEVELMKETCYIGSQSVNLAMACTKPGVSEHAITALLEYSSRSHGAEHAAFPPVVAGGARATHIHYVNNNQLLRDGEMLLVDSGCQRWLYNSDISRTWPVSGKFSKHHRILYELVLSVQKRLIELLGEHRPPLDQLFDHMCRLLGTHLQQEGILPKNIDSNELIGKAYRLCPHHVSHYLGLDVHDAARVRRRVPVAPGMVLTVEPGIYIRPDDTSVPEEFRGVGIRIEDDVLITDNETLVLTNTCVKEVEDIEAIVGKQNM</sequence>